<dbReference type="AlphaFoldDB" id="A0A437QPF8"/>
<reference evidence="3" key="1">
    <citation type="submission" date="2019-01" db="EMBL/GenBank/DDBJ databases">
        <title>Gri0909 isolated from a small marine red alga.</title>
        <authorList>
            <person name="Kim J."/>
            <person name="Jeong S.E."/>
            <person name="Jeon C.O."/>
        </authorList>
    </citation>
    <scope>NUCLEOTIDE SEQUENCE [LARGE SCALE GENOMIC DNA]</scope>
    <source>
        <strain evidence="3">Gri0909</strain>
    </source>
</reference>
<dbReference type="PANTHER" id="PTHR43677:SF4">
    <property type="entry name" value="QUINONE OXIDOREDUCTASE-LIKE PROTEIN 2"/>
    <property type="match status" value="1"/>
</dbReference>
<dbReference type="Gene3D" id="3.90.180.10">
    <property type="entry name" value="Medium-chain alcohol dehydrogenases, catalytic domain"/>
    <property type="match status" value="1"/>
</dbReference>
<dbReference type="InterPro" id="IPR011032">
    <property type="entry name" value="GroES-like_sf"/>
</dbReference>
<dbReference type="Proteomes" id="UP000287447">
    <property type="component" value="Unassembled WGS sequence"/>
</dbReference>
<gene>
    <name evidence="2" type="ORF">EOI86_14100</name>
</gene>
<dbReference type="PANTHER" id="PTHR43677">
    <property type="entry name" value="SHORT-CHAIN DEHYDROGENASE/REDUCTASE"/>
    <property type="match status" value="1"/>
</dbReference>
<dbReference type="InterPro" id="IPR013149">
    <property type="entry name" value="ADH-like_C"/>
</dbReference>
<sequence length="323" mass="34248">MKAVRLTALTGFDAIQVEDVETKPLESRQVRIKVHAAGLNFADLLMAGGTYQATPEPPFTMGMELSGEVVEVHPDADGVFPGDRVMARPGQGAFAEEVVTNDRNCIVIPHAMSFEDAAAFPIAYGTAHLGLSRRGRLQSGEVLMVHGAAGGVGLTAVQVGKAMGATVIATAGSDERLAVAKENGADYVINYQTESIRDRVKEMTGGVDVVFDPVGGDAFKQSLRCINPEGRIVVIGFASGDVPQAPANILLVKNVDVIGFYWGGYGGFAPEAIRDSLEKCLTLYSDGLLTPHVSHVLPFARVQEAFALLRDRKATGKVLLTPA</sequence>
<dbReference type="InterPro" id="IPR051397">
    <property type="entry name" value="Zn-ADH-like_protein"/>
</dbReference>
<accession>A0A437QPF8</accession>
<evidence type="ECO:0000313" key="2">
    <source>
        <dbReference type="EMBL" id="RVU36339.1"/>
    </source>
</evidence>
<evidence type="ECO:0000259" key="1">
    <source>
        <dbReference type="SMART" id="SM00829"/>
    </source>
</evidence>
<proteinExistence type="predicted"/>
<dbReference type="InterPro" id="IPR020843">
    <property type="entry name" value="ER"/>
</dbReference>
<dbReference type="EMBL" id="SADE01000002">
    <property type="protein sequence ID" value="RVU36339.1"/>
    <property type="molecule type" value="Genomic_DNA"/>
</dbReference>
<dbReference type="Pfam" id="PF00107">
    <property type="entry name" value="ADH_zinc_N"/>
    <property type="match status" value="1"/>
</dbReference>
<dbReference type="SMART" id="SM00829">
    <property type="entry name" value="PKS_ER"/>
    <property type="match status" value="1"/>
</dbReference>
<dbReference type="InterPro" id="IPR036291">
    <property type="entry name" value="NAD(P)-bd_dom_sf"/>
</dbReference>
<dbReference type="SUPFAM" id="SSF51735">
    <property type="entry name" value="NAD(P)-binding Rossmann-fold domains"/>
    <property type="match status" value="1"/>
</dbReference>
<dbReference type="GO" id="GO:0016491">
    <property type="term" value="F:oxidoreductase activity"/>
    <property type="evidence" value="ECO:0007669"/>
    <property type="project" value="InterPro"/>
</dbReference>
<protein>
    <submittedName>
        <fullName evidence="2">NADPH:quinone oxidoreductase family protein</fullName>
    </submittedName>
</protein>
<organism evidence="2 3">
    <name type="scientific">Hwanghaeella grinnelliae</name>
    <dbReference type="NCBI Taxonomy" id="2500179"/>
    <lineage>
        <taxon>Bacteria</taxon>
        <taxon>Pseudomonadati</taxon>
        <taxon>Pseudomonadota</taxon>
        <taxon>Alphaproteobacteria</taxon>
        <taxon>Rhodospirillales</taxon>
        <taxon>Rhodospirillaceae</taxon>
        <taxon>Hwanghaeella</taxon>
    </lineage>
</organism>
<comment type="caution">
    <text evidence="2">The sequence shown here is derived from an EMBL/GenBank/DDBJ whole genome shotgun (WGS) entry which is preliminary data.</text>
</comment>
<feature type="domain" description="Enoyl reductase (ER)" evidence="1">
    <location>
        <begin position="11"/>
        <end position="320"/>
    </location>
</feature>
<dbReference type="RefSeq" id="WP_127765815.1">
    <property type="nucleotide sequence ID" value="NZ_SADE01000002.1"/>
</dbReference>
<dbReference type="InterPro" id="IPR013154">
    <property type="entry name" value="ADH-like_N"/>
</dbReference>
<dbReference type="Pfam" id="PF08240">
    <property type="entry name" value="ADH_N"/>
    <property type="match status" value="1"/>
</dbReference>
<dbReference type="SUPFAM" id="SSF50129">
    <property type="entry name" value="GroES-like"/>
    <property type="match status" value="1"/>
</dbReference>
<name>A0A437QPF8_9PROT</name>
<dbReference type="OrthoDB" id="4190732at2"/>
<keyword evidence="3" id="KW-1185">Reference proteome</keyword>
<dbReference type="Gene3D" id="3.40.50.720">
    <property type="entry name" value="NAD(P)-binding Rossmann-like Domain"/>
    <property type="match status" value="1"/>
</dbReference>
<evidence type="ECO:0000313" key="3">
    <source>
        <dbReference type="Proteomes" id="UP000287447"/>
    </source>
</evidence>
<dbReference type="CDD" id="cd08241">
    <property type="entry name" value="QOR1"/>
    <property type="match status" value="1"/>
</dbReference>